<dbReference type="Proteomes" id="UP000310016">
    <property type="component" value="Unassembled WGS sequence"/>
</dbReference>
<accession>A0A4U0QAM8</accession>
<dbReference type="AlphaFoldDB" id="A0A4U0QAM8"/>
<dbReference type="NCBIfam" id="TIGR00326">
    <property type="entry name" value="eubact_ribD"/>
    <property type="match status" value="1"/>
</dbReference>
<dbReference type="InterPro" id="IPR050765">
    <property type="entry name" value="Riboflavin_Biosynth_HTPR"/>
</dbReference>
<feature type="binding site" evidence="15">
    <location>
        <position position="157"/>
    </location>
    <ligand>
        <name>NADP(+)</name>
        <dbReference type="ChEBI" id="CHEBI:58349"/>
    </ligand>
</feature>
<keyword evidence="10 13" id="KW-0521">NADP</keyword>
<name>A0A4U0QAM8_9NEIS</name>
<dbReference type="OrthoDB" id="9800865at2"/>
<comment type="catalytic activity">
    <reaction evidence="13">
        <text>2,5-diamino-6-hydroxy-4-(5-phosphoribosylamino)-pyrimidine + H2O + H(+) = 5-amino-6-(5-phospho-D-ribosylamino)uracil + NH4(+)</text>
        <dbReference type="Rhea" id="RHEA:21868"/>
        <dbReference type="ChEBI" id="CHEBI:15377"/>
        <dbReference type="ChEBI" id="CHEBI:15378"/>
        <dbReference type="ChEBI" id="CHEBI:28938"/>
        <dbReference type="ChEBI" id="CHEBI:58453"/>
        <dbReference type="ChEBI" id="CHEBI:58614"/>
        <dbReference type="EC" id="3.5.4.26"/>
    </reaction>
</comment>
<feature type="binding site" evidence="15">
    <location>
        <position position="187"/>
    </location>
    <ligand>
        <name>substrate</name>
    </ligand>
</feature>
<feature type="binding site" evidence="15">
    <location>
        <position position="229"/>
    </location>
    <ligand>
        <name>NADP(+)</name>
        <dbReference type="ChEBI" id="CHEBI:58349"/>
    </ligand>
</feature>
<feature type="binding site" evidence="15">
    <location>
        <position position="207"/>
    </location>
    <ligand>
        <name>substrate</name>
    </ligand>
</feature>
<dbReference type="PIRSF" id="PIRSF006769">
    <property type="entry name" value="RibD"/>
    <property type="match status" value="1"/>
</dbReference>
<dbReference type="GO" id="GO:0008703">
    <property type="term" value="F:5-amino-6-(5-phosphoribosylamino)uracil reductase activity"/>
    <property type="evidence" value="ECO:0007669"/>
    <property type="project" value="UniProtKB-EC"/>
</dbReference>
<feature type="binding site" evidence="16">
    <location>
        <position position="78"/>
    </location>
    <ligand>
        <name>Zn(2+)</name>
        <dbReference type="ChEBI" id="CHEBI:29105"/>
        <note>catalytic</note>
    </ligand>
</feature>
<evidence type="ECO:0000256" key="7">
    <source>
        <dbReference type="ARBA" id="ARBA00022723"/>
    </source>
</evidence>
<evidence type="ECO:0000256" key="9">
    <source>
        <dbReference type="ARBA" id="ARBA00022833"/>
    </source>
</evidence>
<dbReference type="Pfam" id="PF01872">
    <property type="entry name" value="RibD_C"/>
    <property type="match status" value="1"/>
</dbReference>
<evidence type="ECO:0000256" key="10">
    <source>
        <dbReference type="ARBA" id="ARBA00022857"/>
    </source>
</evidence>
<gene>
    <name evidence="18" type="primary">ribD</name>
    <name evidence="18" type="ORF">FAZ21_12620</name>
</gene>
<dbReference type="InterPro" id="IPR002125">
    <property type="entry name" value="CMP_dCMP_dom"/>
</dbReference>
<evidence type="ECO:0000313" key="19">
    <source>
        <dbReference type="Proteomes" id="UP000310016"/>
    </source>
</evidence>
<dbReference type="GO" id="GO:0009231">
    <property type="term" value="P:riboflavin biosynthetic process"/>
    <property type="evidence" value="ECO:0007669"/>
    <property type="project" value="UniProtKB-UniPathway"/>
</dbReference>
<sequence>MTAVNDAAMMQRALVLAARGACITSPNPSVGCVLVRDGAIVGAGHSQQAGGPHAEVMALREAGEAARGATAYVTLEPCSHHGRTPPCADALIAAGVARVVVALTDPNPLVAGQGLARLAAAGIEIAAGVQRDTALEHHKGFLSRMVRGRPWVRLKLAASLDGRIALRNGQSQWITGAEARADVQRLRARSCAMLTGVGTILADDAQLTVREPQGVFWQGRQPLRVVVDSTLRTPPAARLLQTPGVLLVTARDNPRRALLEAEGAEVLLLPGVDGRVDLAALLSHLGQRGMNEVTVEAGGTLVGALLRQKLADEVVLYQAPVLIGDGLPLADFSLASLSQRLAPRVLERRMVGADQRITLRFTETAAWGR</sequence>
<dbReference type="InterPro" id="IPR011549">
    <property type="entry name" value="RibD_C"/>
</dbReference>
<comment type="similarity">
    <text evidence="5 13">In the C-terminal section; belongs to the HTP reductase family.</text>
</comment>
<keyword evidence="6 13" id="KW-0686">Riboflavin biosynthesis</keyword>
<evidence type="ECO:0000256" key="15">
    <source>
        <dbReference type="PIRSR" id="PIRSR006769-2"/>
    </source>
</evidence>
<dbReference type="GO" id="GO:0050661">
    <property type="term" value="F:NADP binding"/>
    <property type="evidence" value="ECO:0007669"/>
    <property type="project" value="InterPro"/>
</dbReference>
<comment type="caution">
    <text evidence="18">The sequence shown here is derived from an EMBL/GenBank/DDBJ whole genome shotgun (WGS) entry which is preliminary data.</text>
</comment>
<proteinExistence type="inferred from homology"/>
<feature type="domain" description="CMP/dCMP-type deaminase" evidence="17">
    <location>
        <begin position="4"/>
        <end position="126"/>
    </location>
</feature>
<evidence type="ECO:0000256" key="12">
    <source>
        <dbReference type="ARBA" id="ARBA00023268"/>
    </source>
</evidence>
<evidence type="ECO:0000256" key="16">
    <source>
        <dbReference type="PIRSR" id="PIRSR006769-3"/>
    </source>
</evidence>
<organism evidence="18 19">
    <name type="scientific">Chitiniphilus eburneus</name>
    <dbReference type="NCBI Taxonomy" id="2571148"/>
    <lineage>
        <taxon>Bacteria</taxon>
        <taxon>Pseudomonadati</taxon>
        <taxon>Pseudomonadota</taxon>
        <taxon>Betaproteobacteria</taxon>
        <taxon>Neisseriales</taxon>
        <taxon>Chitinibacteraceae</taxon>
        <taxon>Chitiniphilus</taxon>
    </lineage>
</organism>
<feature type="binding site" evidence="15">
    <location>
        <position position="173"/>
    </location>
    <ligand>
        <name>NADP(+)</name>
        <dbReference type="ChEBI" id="CHEBI:58349"/>
    </ligand>
</feature>
<evidence type="ECO:0000256" key="6">
    <source>
        <dbReference type="ARBA" id="ARBA00022619"/>
    </source>
</evidence>
<protein>
    <recommendedName>
        <fullName evidence="13">Riboflavin biosynthesis protein RibD</fullName>
    </recommendedName>
    <domain>
        <recommendedName>
            <fullName evidence="13">Diaminohydroxyphosphoribosylaminopyrimidine deaminase</fullName>
            <shortName evidence="13">DRAP deaminase</shortName>
            <ecNumber evidence="13">3.5.4.26</ecNumber>
        </recommendedName>
        <alternativeName>
            <fullName evidence="13">Riboflavin-specific deaminase</fullName>
        </alternativeName>
    </domain>
    <domain>
        <recommendedName>
            <fullName evidence="13">5-amino-6-(5-phosphoribosylamino)uracil reductase</fullName>
            <ecNumber evidence="13">1.1.1.193</ecNumber>
        </recommendedName>
        <alternativeName>
            <fullName evidence="13">HTP reductase</fullName>
        </alternativeName>
    </domain>
</protein>
<dbReference type="RefSeq" id="WP_136773798.1">
    <property type="nucleotide sequence ID" value="NZ_CP156074.1"/>
</dbReference>
<keyword evidence="12" id="KW-0511">Multifunctional enzyme</keyword>
<dbReference type="InterPro" id="IPR002734">
    <property type="entry name" value="RibDG_C"/>
</dbReference>
<dbReference type="EMBL" id="SUMF01000014">
    <property type="protein sequence ID" value="TJZ72884.1"/>
    <property type="molecule type" value="Genomic_DNA"/>
</dbReference>
<dbReference type="NCBIfam" id="TIGR00227">
    <property type="entry name" value="ribD_Cterm"/>
    <property type="match status" value="1"/>
</dbReference>
<keyword evidence="7 13" id="KW-0479">Metal-binding</keyword>
<evidence type="ECO:0000259" key="17">
    <source>
        <dbReference type="PROSITE" id="PS51747"/>
    </source>
</evidence>
<comment type="pathway">
    <text evidence="2 13">Cofactor biosynthesis; riboflavin biosynthesis; 5-amino-6-(D-ribitylamino)uracil from GTP: step 2/4.</text>
</comment>
<comment type="cofactor">
    <cofactor evidence="13 16">
        <name>Zn(2+)</name>
        <dbReference type="ChEBI" id="CHEBI:29105"/>
    </cofactor>
    <text evidence="13 16">Binds 1 zinc ion.</text>
</comment>
<keyword evidence="8 13" id="KW-0378">Hydrolase</keyword>
<feature type="binding site" evidence="16">
    <location>
        <position position="87"/>
    </location>
    <ligand>
        <name>Zn(2+)</name>
        <dbReference type="ChEBI" id="CHEBI:29105"/>
        <note>catalytic</note>
    </ligand>
</feature>
<evidence type="ECO:0000256" key="14">
    <source>
        <dbReference type="PIRSR" id="PIRSR006769-1"/>
    </source>
</evidence>
<evidence type="ECO:0000256" key="2">
    <source>
        <dbReference type="ARBA" id="ARBA00004882"/>
    </source>
</evidence>
<dbReference type="Pfam" id="PF00383">
    <property type="entry name" value="dCMP_cyt_deam_1"/>
    <property type="match status" value="1"/>
</dbReference>
<dbReference type="InterPro" id="IPR004794">
    <property type="entry name" value="Eubact_RibD"/>
</dbReference>
<feature type="binding site" evidence="15">
    <location>
        <position position="199"/>
    </location>
    <ligand>
        <name>NADP(+)</name>
        <dbReference type="ChEBI" id="CHEBI:58349"/>
    </ligand>
</feature>
<dbReference type="EC" id="1.1.1.193" evidence="13"/>
<evidence type="ECO:0000256" key="3">
    <source>
        <dbReference type="ARBA" id="ARBA00004910"/>
    </source>
</evidence>
<dbReference type="PANTHER" id="PTHR38011:SF7">
    <property type="entry name" value="2,5-DIAMINO-6-RIBOSYLAMINO-4(3H)-PYRIMIDINONE 5'-PHOSPHATE REDUCTASE"/>
    <property type="match status" value="1"/>
</dbReference>
<feature type="binding site" evidence="15">
    <location>
        <begin position="298"/>
        <end position="304"/>
    </location>
    <ligand>
        <name>NADP(+)</name>
        <dbReference type="ChEBI" id="CHEBI:58349"/>
    </ligand>
</feature>
<feature type="binding site" evidence="15">
    <location>
        <position position="171"/>
    </location>
    <ligand>
        <name>substrate</name>
    </ligand>
</feature>
<evidence type="ECO:0000256" key="11">
    <source>
        <dbReference type="ARBA" id="ARBA00023002"/>
    </source>
</evidence>
<dbReference type="InterPro" id="IPR016192">
    <property type="entry name" value="APOBEC/CMP_deaminase_Zn-bd"/>
</dbReference>
<keyword evidence="11 13" id="KW-0560">Oxidoreductase</keyword>
<feature type="binding site" evidence="15">
    <location>
        <position position="296"/>
    </location>
    <ligand>
        <name>substrate</name>
    </ligand>
</feature>
<dbReference type="SUPFAM" id="SSF53597">
    <property type="entry name" value="Dihydrofolate reductase-like"/>
    <property type="match status" value="1"/>
</dbReference>
<keyword evidence="9 13" id="KW-0862">Zinc</keyword>
<evidence type="ECO:0000256" key="5">
    <source>
        <dbReference type="ARBA" id="ARBA00007417"/>
    </source>
</evidence>
<evidence type="ECO:0000313" key="18">
    <source>
        <dbReference type="EMBL" id="TJZ72884.1"/>
    </source>
</evidence>
<feature type="binding site" evidence="15">
    <location>
        <position position="210"/>
    </location>
    <ligand>
        <name>substrate</name>
    </ligand>
</feature>
<dbReference type="UniPathway" id="UPA00275">
    <property type="reaction ID" value="UER00401"/>
</dbReference>
<dbReference type="GO" id="GO:0008835">
    <property type="term" value="F:diaminohydroxyphosphoribosylaminopyrimidine deaminase activity"/>
    <property type="evidence" value="ECO:0007669"/>
    <property type="project" value="UniProtKB-EC"/>
</dbReference>
<evidence type="ECO:0000256" key="4">
    <source>
        <dbReference type="ARBA" id="ARBA00005259"/>
    </source>
</evidence>
<dbReference type="GO" id="GO:0008270">
    <property type="term" value="F:zinc ion binding"/>
    <property type="evidence" value="ECO:0007669"/>
    <property type="project" value="InterPro"/>
</dbReference>
<comment type="pathway">
    <text evidence="3 13">Cofactor biosynthesis; riboflavin biosynthesis; 5-amino-6-(D-ribitylamino)uracil from GTP: step 3/4.</text>
</comment>
<keyword evidence="19" id="KW-1185">Reference proteome</keyword>
<dbReference type="PROSITE" id="PS00903">
    <property type="entry name" value="CYT_DCMP_DEAMINASES_1"/>
    <property type="match status" value="1"/>
</dbReference>
<dbReference type="PANTHER" id="PTHR38011">
    <property type="entry name" value="DIHYDROFOLATE REDUCTASE FAMILY PROTEIN (AFU_ORTHOLOGUE AFUA_8G06820)"/>
    <property type="match status" value="1"/>
</dbReference>
<evidence type="ECO:0000256" key="8">
    <source>
        <dbReference type="ARBA" id="ARBA00022801"/>
    </source>
</evidence>
<feature type="binding site" evidence="15">
    <location>
        <position position="203"/>
    </location>
    <ligand>
        <name>substrate</name>
    </ligand>
</feature>
<dbReference type="InterPro" id="IPR016193">
    <property type="entry name" value="Cytidine_deaminase-like"/>
</dbReference>
<comment type="function">
    <text evidence="1 13">Converts 2,5-diamino-6-(ribosylamino)-4(3h)-pyrimidinone 5'-phosphate into 5-amino-6-(ribosylamino)-2,4(1h,3h)-pyrimidinedione 5'-phosphate.</text>
</comment>
<dbReference type="Gene3D" id="3.40.140.10">
    <property type="entry name" value="Cytidine Deaminase, domain 2"/>
    <property type="match status" value="1"/>
</dbReference>
<reference evidence="18 19" key="1">
    <citation type="submission" date="2019-04" db="EMBL/GenBank/DDBJ databases">
        <title>Chitiniphilus eburnea sp. nov., a novel chitinolytic bacterium isolated from aquaculture sludge.</title>
        <authorList>
            <person name="Sheng M."/>
        </authorList>
    </citation>
    <scope>NUCLEOTIDE SEQUENCE [LARGE SCALE GENOMIC DNA]</scope>
    <source>
        <strain evidence="18 19">HX-2-15</strain>
    </source>
</reference>
<evidence type="ECO:0000256" key="13">
    <source>
        <dbReference type="PIRNR" id="PIRNR006769"/>
    </source>
</evidence>
<dbReference type="Gene3D" id="3.40.430.10">
    <property type="entry name" value="Dihydrofolate Reductase, subunit A"/>
    <property type="match status" value="1"/>
</dbReference>
<dbReference type="InterPro" id="IPR024072">
    <property type="entry name" value="DHFR-like_dom_sf"/>
</dbReference>
<comment type="similarity">
    <text evidence="4 13">In the N-terminal section; belongs to the cytidine and deoxycytidylate deaminase family.</text>
</comment>
<dbReference type="CDD" id="cd01284">
    <property type="entry name" value="Riboflavin_deaminase-reductase"/>
    <property type="match status" value="1"/>
</dbReference>
<feature type="active site" description="Proton donor" evidence="14">
    <location>
        <position position="55"/>
    </location>
</feature>
<evidence type="ECO:0000256" key="1">
    <source>
        <dbReference type="ARBA" id="ARBA00002151"/>
    </source>
</evidence>
<feature type="binding site" evidence="16">
    <location>
        <position position="53"/>
    </location>
    <ligand>
        <name>Zn(2+)</name>
        <dbReference type="ChEBI" id="CHEBI:29105"/>
        <note>catalytic</note>
    </ligand>
</feature>
<comment type="catalytic activity">
    <reaction evidence="13">
        <text>5-amino-6-(5-phospho-D-ribitylamino)uracil + NADP(+) = 5-amino-6-(5-phospho-D-ribosylamino)uracil + NADPH + H(+)</text>
        <dbReference type="Rhea" id="RHEA:17845"/>
        <dbReference type="ChEBI" id="CHEBI:15378"/>
        <dbReference type="ChEBI" id="CHEBI:57783"/>
        <dbReference type="ChEBI" id="CHEBI:58349"/>
        <dbReference type="ChEBI" id="CHEBI:58421"/>
        <dbReference type="ChEBI" id="CHEBI:58453"/>
        <dbReference type="EC" id="1.1.1.193"/>
    </reaction>
</comment>
<dbReference type="EC" id="3.5.4.26" evidence="13"/>
<dbReference type="SUPFAM" id="SSF53927">
    <property type="entry name" value="Cytidine deaminase-like"/>
    <property type="match status" value="1"/>
</dbReference>
<dbReference type="PROSITE" id="PS51747">
    <property type="entry name" value="CYT_DCMP_DEAMINASES_2"/>
    <property type="match status" value="1"/>
</dbReference>
<dbReference type="FunFam" id="3.40.140.10:FF:000025">
    <property type="entry name" value="Riboflavin biosynthesis protein RibD"/>
    <property type="match status" value="1"/>
</dbReference>